<feature type="region of interest" description="Disordered" evidence="1">
    <location>
        <begin position="80"/>
        <end position="112"/>
    </location>
</feature>
<protein>
    <submittedName>
        <fullName evidence="2">Uncharacterized protein</fullName>
    </submittedName>
</protein>
<comment type="caution">
    <text evidence="2">The sequence shown here is derived from an EMBL/GenBank/DDBJ whole genome shotgun (WGS) entry which is preliminary data.</text>
</comment>
<proteinExistence type="predicted"/>
<reference evidence="2 3" key="1">
    <citation type="submission" date="2023-01" db="EMBL/GenBank/DDBJ databases">
        <authorList>
            <person name="Whitehead M."/>
        </authorList>
    </citation>
    <scope>NUCLEOTIDE SEQUENCE [LARGE SCALE GENOMIC DNA]</scope>
</reference>
<sequence>MNAPIPSQIVPAVSEINPDGSFSESILPSITTQNHEYSSNVPYYKPTQFVSGPLYPSPHHSNYLNHHQFPIHSQTRLTTSLPQPQSPTMHFNTISPSASSSTTMDNQAYSEEDSIEIFRDGPKAC</sequence>
<evidence type="ECO:0000256" key="1">
    <source>
        <dbReference type="SAM" id="MobiDB-lite"/>
    </source>
</evidence>
<evidence type="ECO:0000313" key="2">
    <source>
        <dbReference type="EMBL" id="CAI6375851.1"/>
    </source>
</evidence>
<dbReference type="EMBL" id="CARXXK010001373">
    <property type="protein sequence ID" value="CAI6375851.1"/>
    <property type="molecule type" value="Genomic_DNA"/>
</dbReference>
<keyword evidence="3" id="KW-1185">Reference proteome</keyword>
<organism evidence="2 3">
    <name type="scientific">Macrosiphum euphorbiae</name>
    <name type="common">potato aphid</name>
    <dbReference type="NCBI Taxonomy" id="13131"/>
    <lineage>
        <taxon>Eukaryota</taxon>
        <taxon>Metazoa</taxon>
        <taxon>Ecdysozoa</taxon>
        <taxon>Arthropoda</taxon>
        <taxon>Hexapoda</taxon>
        <taxon>Insecta</taxon>
        <taxon>Pterygota</taxon>
        <taxon>Neoptera</taxon>
        <taxon>Paraneoptera</taxon>
        <taxon>Hemiptera</taxon>
        <taxon>Sternorrhyncha</taxon>
        <taxon>Aphidomorpha</taxon>
        <taxon>Aphidoidea</taxon>
        <taxon>Aphididae</taxon>
        <taxon>Macrosiphini</taxon>
        <taxon>Macrosiphum</taxon>
    </lineage>
</organism>
<evidence type="ECO:0000313" key="3">
    <source>
        <dbReference type="Proteomes" id="UP001160148"/>
    </source>
</evidence>
<name>A0AAV0Y969_9HEMI</name>
<gene>
    <name evidence="2" type="ORF">MEUPH1_LOCUS29296</name>
</gene>
<dbReference type="AlphaFoldDB" id="A0AAV0Y969"/>
<accession>A0AAV0Y969</accession>
<feature type="compositionally biased region" description="Polar residues" evidence="1">
    <location>
        <begin position="80"/>
        <end position="109"/>
    </location>
</feature>
<dbReference type="Proteomes" id="UP001160148">
    <property type="component" value="Unassembled WGS sequence"/>
</dbReference>